<dbReference type="FunFam" id="1.25.40.10:FF:000064">
    <property type="entry name" value="Putative pre-mrna-processing factor 39"/>
    <property type="match status" value="1"/>
</dbReference>
<reference evidence="9 10" key="1">
    <citation type="journal article" date="2005" name="PLoS Biol.">
        <title>The genomes of Oryza sativa: a history of duplications.</title>
        <authorList>
            <person name="Yu J."/>
            <person name="Wang J."/>
            <person name="Lin W."/>
            <person name="Li S."/>
            <person name="Li H."/>
            <person name="Zhou J."/>
            <person name="Ni P."/>
            <person name="Dong W."/>
            <person name="Hu S."/>
            <person name="Zeng C."/>
            <person name="Zhang J."/>
            <person name="Zhang Y."/>
            <person name="Li R."/>
            <person name="Xu Z."/>
            <person name="Li S."/>
            <person name="Li X."/>
            <person name="Zheng H."/>
            <person name="Cong L."/>
            <person name="Lin L."/>
            <person name="Yin J."/>
            <person name="Geng J."/>
            <person name="Li G."/>
            <person name="Shi J."/>
            <person name="Liu J."/>
            <person name="Lv H."/>
            <person name="Li J."/>
            <person name="Wang J."/>
            <person name="Deng Y."/>
            <person name="Ran L."/>
            <person name="Shi X."/>
            <person name="Wang X."/>
            <person name="Wu Q."/>
            <person name="Li C."/>
            <person name="Ren X."/>
            <person name="Wang J."/>
            <person name="Wang X."/>
            <person name="Li D."/>
            <person name="Liu D."/>
            <person name="Zhang X."/>
            <person name="Ji Z."/>
            <person name="Zhao W."/>
            <person name="Sun Y."/>
            <person name="Zhang Z."/>
            <person name="Bao J."/>
            <person name="Han Y."/>
            <person name="Dong L."/>
            <person name="Ji J."/>
            <person name="Chen P."/>
            <person name="Wu S."/>
            <person name="Liu J."/>
            <person name="Xiao Y."/>
            <person name="Bu D."/>
            <person name="Tan J."/>
            <person name="Yang L."/>
            <person name="Ye C."/>
            <person name="Zhang J."/>
            <person name="Xu J."/>
            <person name="Zhou Y."/>
            <person name="Yu Y."/>
            <person name="Zhang B."/>
            <person name="Zhuang S."/>
            <person name="Wei H."/>
            <person name="Liu B."/>
            <person name="Lei M."/>
            <person name="Yu H."/>
            <person name="Li Y."/>
            <person name="Xu H."/>
            <person name="Wei S."/>
            <person name="He X."/>
            <person name="Fang L."/>
            <person name="Zhang Z."/>
            <person name="Zhang Y."/>
            <person name="Huang X."/>
            <person name="Su Z."/>
            <person name="Tong W."/>
            <person name="Li J."/>
            <person name="Tong Z."/>
            <person name="Li S."/>
            <person name="Ye J."/>
            <person name="Wang L."/>
            <person name="Fang L."/>
            <person name="Lei T."/>
            <person name="Chen C."/>
            <person name="Chen H."/>
            <person name="Xu Z."/>
            <person name="Li H."/>
            <person name="Huang H."/>
            <person name="Zhang F."/>
            <person name="Xu H."/>
            <person name="Li N."/>
            <person name="Zhao C."/>
            <person name="Li S."/>
            <person name="Dong L."/>
            <person name="Huang Y."/>
            <person name="Li L."/>
            <person name="Xi Y."/>
            <person name="Qi Q."/>
            <person name="Li W."/>
            <person name="Zhang B."/>
            <person name="Hu W."/>
            <person name="Zhang Y."/>
            <person name="Tian X."/>
            <person name="Jiao Y."/>
            <person name="Liang X."/>
            <person name="Jin J."/>
            <person name="Gao L."/>
            <person name="Zheng W."/>
            <person name="Hao B."/>
            <person name="Liu S."/>
            <person name="Wang W."/>
            <person name="Yuan L."/>
            <person name="Cao M."/>
            <person name="McDermott J."/>
            <person name="Samudrala R."/>
            <person name="Wang J."/>
            <person name="Wong G.K."/>
            <person name="Yang H."/>
        </authorList>
    </citation>
    <scope>NUCLEOTIDE SEQUENCE [LARGE SCALE GENOMIC DNA]</scope>
    <source>
        <strain evidence="10">cv. 93-11</strain>
    </source>
</reference>
<dbReference type="Proteomes" id="UP000007015">
    <property type="component" value="Chromosome 8"/>
</dbReference>
<dbReference type="InterPro" id="IPR011990">
    <property type="entry name" value="TPR-like_helical_dom_sf"/>
</dbReference>
<evidence type="ECO:0000313" key="9">
    <source>
        <dbReference type="EMBL" id="EEC83504.1"/>
    </source>
</evidence>
<dbReference type="OMA" id="KQAPCKA"/>
<comment type="similarity">
    <text evidence="6">Belongs to the PRP39 family.</text>
</comment>
<dbReference type="GO" id="GO:0005685">
    <property type="term" value="C:U1 snRNP"/>
    <property type="evidence" value="ECO:0007669"/>
    <property type="project" value="TreeGrafter"/>
</dbReference>
<gene>
    <name evidence="9" type="ORF">OsI_29060</name>
</gene>
<comment type="subcellular location">
    <subcellularLocation>
        <location evidence="1">Nucleus</location>
    </subcellularLocation>
</comment>
<dbReference type="SMART" id="SM00386">
    <property type="entry name" value="HAT"/>
    <property type="match status" value="5"/>
</dbReference>
<evidence type="ECO:0000256" key="1">
    <source>
        <dbReference type="ARBA" id="ARBA00004123"/>
    </source>
</evidence>
<proteinExistence type="inferred from homology"/>
<dbReference type="Gene3D" id="1.25.40.10">
    <property type="entry name" value="Tetratricopeptide repeat domain"/>
    <property type="match status" value="2"/>
</dbReference>
<accession>B8BAA9</accession>
<keyword evidence="10" id="KW-1185">Reference proteome</keyword>
<dbReference type="FunFam" id="1.25.40.10:FF:000159">
    <property type="entry name" value="Tetratricopeptide repeat (TPR)-like superfamily protein"/>
    <property type="match status" value="1"/>
</dbReference>
<dbReference type="GO" id="GO:0000395">
    <property type="term" value="P:mRNA 5'-splice site recognition"/>
    <property type="evidence" value="ECO:0007669"/>
    <property type="project" value="TreeGrafter"/>
</dbReference>
<dbReference type="HOGENOM" id="CLU_007864_0_0_1"/>
<dbReference type="GO" id="GO:0000243">
    <property type="term" value="C:commitment complex"/>
    <property type="evidence" value="ECO:0007669"/>
    <property type="project" value="TreeGrafter"/>
</dbReference>
<name>B8BAA9_ORYSI</name>
<evidence type="ECO:0000256" key="6">
    <source>
        <dbReference type="ARBA" id="ARBA00038019"/>
    </source>
</evidence>
<keyword evidence="4" id="KW-0508">mRNA splicing</keyword>
<feature type="region of interest" description="Disordered" evidence="8">
    <location>
        <begin position="732"/>
        <end position="848"/>
    </location>
</feature>
<dbReference type="Pfam" id="PF23241">
    <property type="entry name" value="HAT_PRP39_C"/>
    <property type="match status" value="1"/>
</dbReference>
<keyword evidence="7" id="KW-0175">Coiled coil</keyword>
<organism evidence="9 10">
    <name type="scientific">Oryza sativa subsp. indica</name>
    <name type="common">Rice</name>
    <dbReference type="NCBI Taxonomy" id="39946"/>
    <lineage>
        <taxon>Eukaryota</taxon>
        <taxon>Viridiplantae</taxon>
        <taxon>Streptophyta</taxon>
        <taxon>Embryophyta</taxon>
        <taxon>Tracheophyta</taxon>
        <taxon>Spermatophyta</taxon>
        <taxon>Magnoliopsida</taxon>
        <taxon>Liliopsida</taxon>
        <taxon>Poales</taxon>
        <taxon>Poaceae</taxon>
        <taxon>BOP clade</taxon>
        <taxon>Oryzoideae</taxon>
        <taxon>Oryzeae</taxon>
        <taxon>Oryzinae</taxon>
        <taxon>Oryza</taxon>
        <taxon>Oryza sativa</taxon>
    </lineage>
</organism>
<dbReference type="InterPro" id="IPR003107">
    <property type="entry name" value="HAT"/>
</dbReference>
<evidence type="ECO:0000313" key="10">
    <source>
        <dbReference type="Proteomes" id="UP000007015"/>
    </source>
</evidence>
<protein>
    <submittedName>
        <fullName evidence="9">Uncharacterized protein</fullName>
    </submittedName>
</protein>
<dbReference type="STRING" id="39946.B8BAA9"/>
<evidence type="ECO:0000256" key="7">
    <source>
        <dbReference type="SAM" id="Coils"/>
    </source>
</evidence>
<evidence type="ECO:0000256" key="4">
    <source>
        <dbReference type="ARBA" id="ARBA00023187"/>
    </source>
</evidence>
<dbReference type="InterPro" id="IPR059164">
    <property type="entry name" value="HAT_PRP39_C"/>
</dbReference>
<dbReference type="PANTHER" id="PTHR17204">
    <property type="entry name" value="PRE-MRNA PROCESSING PROTEIN PRP39-RELATED"/>
    <property type="match status" value="1"/>
</dbReference>
<dbReference type="EMBL" id="CM000133">
    <property type="protein sequence ID" value="EEC83504.1"/>
    <property type="molecule type" value="Genomic_DNA"/>
</dbReference>
<evidence type="ECO:0000256" key="8">
    <source>
        <dbReference type="SAM" id="MobiDB-lite"/>
    </source>
</evidence>
<keyword evidence="3" id="KW-0677">Repeat</keyword>
<dbReference type="Pfam" id="PF23240">
    <property type="entry name" value="HAT_PRP39_N"/>
    <property type="match status" value="1"/>
</dbReference>
<feature type="compositionally biased region" description="Polar residues" evidence="8">
    <location>
        <begin position="825"/>
        <end position="848"/>
    </location>
</feature>
<dbReference type="Gramene" id="BGIOSGA027052-TA">
    <property type="protein sequence ID" value="BGIOSGA027052-PA"/>
    <property type="gene ID" value="BGIOSGA027052"/>
</dbReference>
<feature type="region of interest" description="Disordered" evidence="8">
    <location>
        <begin position="656"/>
        <end position="711"/>
    </location>
</feature>
<feature type="compositionally biased region" description="Basic and acidic residues" evidence="8">
    <location>
        <begin position="760"/>
        <end position="780"/>
    </location>
</feature>
<dbReference type="GO" id="GO:0071004">
    <property type="term" value="C:U2-type prespliceosome"/>
    <property type="evidence" value="ECO:0007669"/>
    <property type="project" value="TreeGrafter"/>
</dbReference>
<keyword evidence="5" id="KW-0539">Nucleus</keyword>
<feature type="compositionally biased region" description="Basic and acidic residues" evidence="8">
    <location>
        <begin position="1010"/>
        <end position="1027"/>
    </location>
</feature>
<dbReference type="PANTHER" id="PTHR17204:SF26">
    <property type="entry name" value="PRE-MRNA-PROCESSING FACTOR 39-2"/>
    <property type="match status" value="1"/>
</dbReference>
<evidence type="ECO:0000256" key="5">
    <source>
        <dbReference type="ARBA" id="ARBA00023242"/>
    </source>
</evidence>
<dbReference type="AlphaFoldDB" id="B8BAA9"/>
<feature type="region of interest" description="Disordered" evidence="8">
    <location>
        <begin position="996"/>
        <end position="1027"/>
    </location>
</feature>
<feature type="coiled-coil region" evidence="7">
    <location>
        <begin position="953"/>
        <end position="980"/>
    </location>
</feature>
<sequence>MEEEEQPGACAPEPLPSQLECAGLRVFFYIPDILKNTIQSLRDSNRHDFDDWVSLIKAAEETSMNDIEVIDLVYHNFLLEFPLFYGYWIKYAAHKARLCTNKEVEEVYEQAVQAVPHSIDLWVSYCGFAMCTYEEPGHIRRLFERALSLVGKDYLCYHLWDKYIEFEKSQKQLIQLATIYIDTLKFPTKKLRRYYESFRKLVTLMEHEAAGAERSSENLRTLEVIKAEDSEVDASIKISALLDEHSGHLRADAVKQYLLSGESLYQRSSKIDKEISCFEASIKRPFFHVKPLDDDQLENWHRYLDFVEKKGDFDWAVKLYERCLIPCANYSEFWIRYAEFVDAKGGREIASYALGRASSYFVKGVPTFHMYYAMFKEQIGDAQGARSLFIEGSNNLTSNFCANINRLANMEKRMGNTKAASEIYETAIQDALQKNVKILPDLYTNFAQFKYAVNHNISEAKEVFVDGIKQAPCKALIKGFMQFMSTHGGPTEIPILDSVISNAVVPGSDISTILSPEDREDISLLFLEFVDLYGDVRDLRKAWARHSKLFPHNTRHMLQQYCNSENSLQENNKRRRTENYIVSQDDSSKDAITLKQLSKSDTSLLVDKVVGLQVDKSTVDSGKGHTVEEQNILGNVDVHHEVGDTAQECIDMTDSQHNLDKSGMQNQVSAHGAHESCEQNDQTTESHPSVCENAPHAESFTCDSPSKSNSFSKISALDKANTIDVSASVDQGAICPRSDSPSVASLPKEETSPDPVRISPELEEKKHDKIQGQLETKDDMSLSNANIEKSSDSPDATQHDRGVSALSQEHVQSSQPQQLPDCARPSSSEMATTPATTSSQFSPSTAVTSQTQLQHQIVSSQMHQSDKLSLAEQNTQQQGLAYEIPQNVQASSQSQAQIFAQPNQGDQQHLQTMQGYASQMWQYYQQQMYYLQAQHNQQLQSLQQQQLPTEHLQQNFMQQVQQLNQQMVLWQQQVQQQQQQQQQQLQLQQHALPLQQQPDQKYSQLPSSGDTRHEQNKPQKHESQMDHQSKLVQQQQVYFQQQQQMYLMQQQQQMYQQQQQLQQQLLQQQLLQQQQYLSQMPQQQQNMTQQQQLFQQQQQQLFQQQQQQMVVLQQQQQQQFIQQQMQQYLQQQTNQQGANSQSCELNPQDARNMKMEHGQQSEASQGDGSKLRSGEQSELSYPSTPQSQHSNR</sequence>
<dbReference type="SUPFAM" id="SSF48452">
    <property type="entry name" value="TPR-like"/>
    <property type="match status" value="1"/>
</dbReference>
<feature type="region of interest" description="Disordered" evidence="8">
    <location>
        <begin position="1136"/>
        <end position="1192"/>
    </location>
</feature>
<evidence type="ECO:0000256" key="3">
    <source>
        <dbReference type="ARBA" id="ARBA00022737"/>
    </source>
</evidence>
<feature type="compositionally biased region" description="Polar residues" evidence="8">
    <location>
        <begin position="805"/>
        <end position="818"/>
    </location>
</feature>
<evidence type="ECO:0000256" key="2">
    <source>
        <dbReference type="ARBA" id="ARBA00022664"/>
    </source>
</evidence>
<feature type="compositionally biased region" description="Polar residues" evidence="8">
    <location>
        <begin position="1176"/>
        <end position="1192"/>
    </location>
</feature>
<feature type="compositionally biased region" description="Basic and acidic residues" evidence="8">
    <location>
        <begin position="789"/>
        <end position="802"/>
    </location>
</feature>
<dbReference type="GO" id="GO:0030627">
    <property type="term" value="F:pre-mRNA 5'-splice site binding"/>
    <property type="evidence" value="ECO:0007669"/>
    <property type="project" value="TreeGrafter"/>
</dbReference>
<keyword evidence="2" id="KW-0507">mRNA processing</keyword>